<keyword evidence="3" id="KW-1185">Reference proteome</keyword>
<evidence type="ECO:0000256" key="1">
    <source>
        <dbReference type="SAM" id="Phobius"/>
    </source>
</evidence>
<dbReference type="RefSeq" id="WP_167993990.1">
    <property type="nucleotide sequence ID" value="NZ_JAATJL010000001.1"/>
</dbReference>
<dbReference type="EMBL" id="JAATJL010000001">
    <property type="protein sequence ID" value="NJC23049.1"/>
    <property type="molecule type" value="Genomic_DNA"/>
</dbReference>
<feature type="transmembrane region" description="Helical" evidence="1">
    <location>
        <begin position="251"/>
        <end position="275"/>
    </location>
</feature>
<feature type="transmembrane region" description="Helical" evidence="1">
    <location>
        <begin position="175"/>
        <end position="194"/>
    </location>
</feature>
<keyword evidence="1" id="KW-1133">Transmembrane helix</keyword>
<protein>
    <recommendedName>
        <fullName evidence="4">Integral membrane protein</fullName>
    </recommendedName>
</protein>
<dbReference type="AlphaFoldDB" id="A0A846RPP1"/>
<evidence type="ECO:0008006" key="4">
    <source>
        <dbReference type="Google" id="ProtNLM"/>
    </source>
</evidence>
<accession>A0A846RPP1</accession>
<comment type="caution">
    <text evidence="2">The sequence shown here is derived from an EMBL/GenBank/DDBJ whole genome shotgun (WGS) entry which is preliminary data.</text>
</comment>
<dbReference type="Proteomes" id="UP000547458">
    <property type="component" value="Unassembled WGS sequence"/>
</dbReference>
<organism evidence="2 3">
    <name type="scientific">Arthrobacter pigmenti</name>
    <dbReference type="NCBI Taxonomy" id="271432"/>
    <lineage>
        <taxon>Bacteria</taxon>
        <taxon>Bacillati</taxon>
        <taxon>Actinomycetota</taxon>
        <taxon>Actinomycetes</taxon>
        <taxon>Micrococcales</taxon>
        <taxon>Micrococcaceae</taxon>
        <taxon>Arthrobacter</taxon>
    </lineage>
</organism>
<reference evidence="2 3" key="1">
    <citation type="submission" date="2020-03" db="EMBL/GenBank/DDBJ databases">
        <title>Sequencing the genomes of 1000 actinobacteria strains.</title>
        <authorList>
            <person name="Klenk H.-P."/>
        </authorList>
    </citation>
    <scope>NUCLEOTIDE SEQUENCE [LARGE SCALE GENOMIC DNA]</scope>
    <source>
        <strain evidence="2 3">DSM 16403</strain>
    </source>
</reference>
<gene>
    <name evidence="2" type="ORF">BJ994_002125</name>
</gene>
<keyword evidence="1" id="KW-0472">Membrane</keyword>
<sequence>MRTVGSAFFVLFTVVFGVLALPSAWIAAHVVSEEGFVQLASPLSEDPEFTQALADALSEEATAGVDLPSGIAETVQPIVAGIAERITELPGFEQAWDETLTRSHSLTFADSRQLPPEADASSSFTLDVAPLVALVTTEIGNQFGVDVPAPQQTLVNIGQANHRALLERVETAASLWPALTAAAAIGAVLSLLIARRRSTTLAVLGLGVVLGGALLWFVAGFAPQIVDRTADANAVADVFKDALTVRAADGFQAWCLAAIAVGLLLAVAGLAARLLSGSRRRRLPSERTARL</sequence>
<name>A0A846RPP1_9MICC</name>
<evidence type="ECO:0000313" key="3">
    <source>
        <dbReference type="Proteomes" id="UP000547458"/>
    </source>
</evidence>
<proteinExistence type="predicted"/>
<evidence type="ECO:0000313" key="2">
    <source>
        <dbReference type="EMBL" id="NJC23049.1"/>
    </source>
</evidence>
<feature type="transmembrane region" description="Helical" evidence="1">
    <location>
        <begin position="201"/>
        <end position="222"/>
    </location>
</feature>
<keyword evidence="1" id="KW-0812">Transmembrane</keyword>